<comment type="subcellular location">
    <subcellularLocation>
        <location evidence="1 12">Cell outer membrane</location>
        <topology evidence="1 12">Multi-pass membrane protein</topology>
    </subcellularLocation>
</comment>
<evidence type="ECO:0000256" key="5">
    <source>
        <dbReference type="ARBA" id="ARBA00022692"/>
    </source>
</evidence>
<evidence type="ECO:0000256" key="1">
    <source>
        <dbReference type="ARBA" id="ARBA00004571"/>
    </source>
</evidence>
<dbReference type="InterPro" id="IPR012910">
    <property type="entry name" value="Plug_dom"/>
</dbReference>
<dbReference type="InterPro" id="IPR037066">
    <property type="entry name" value="Plug_dom_sf"/>
</dbReference>
<dbReference type="RefSeq" id="WP_014768975.1">
    <property type="nucleotide sequence ID" value="NC_018002.1"/>
</dbReference>
<evidence type="ECO:0000256" key="13">
    <source>
        <dbReference type="RuleBase" id="RU003357"/>
    </source>
</evidence>
<dbReference type="OrthoDB" id="9763670at2"/>
<dbReference type="KEGG" id="sba:Sulba_0791"/>
<keyword evidence="2 12" id="KW-0813">Transport</keyword>
<proteinExistence type="inferred from homology"/>
<dbReference type="PANTHER" id="PTHR32552">
    <property type="entry name" value="FERRICHROME IRON RECEPTOR-RELATED"/>
    <property type="match status" value="1"/>
</dbReference>
<dbReference type="GO" id="GO:0009279">
    <property type="term" value="C:cell outer membrane"/>
    <property type="evidence" value="ECO:0007669"/>
    <property type="project" value="UniProtKB-SubCell"/>
</dbReference>
<keyword evidence="17" id="KW-0675">Receptor</keyword>
<dbReference type="InterPro" id="IPR039426">
    <property type="entry name" value="TonB-dep_rcpt-like"/>
</dbReference>
<keyword evidence="8" id="KW-0406">Ion transport</keyword>
<dbReference type="GO" id="GO:0015344">
    <property type="term" value="F:siderophore uptake transmembrane transporter activity"/>
    <property type="evidence" value="ECO:0007669"/>
    <property type="project" value="TreeGrafter"/>
</dbReference>
<dbReference type="AlphaFoldDB" id="I3XVX1"/>
<evidence type="ECO:0000256" key="7">
    <source>
        <dbReference type="ARBA" id="ARBA00023004"/>
    </source>
</evidence>
<evidence type="ECO:0000313" key="17">
    <source>
        <dbReference type="EMBL" id="AFL68095.1"/>
    </source>
</evidence>
<feature type="domain" description="TonB-dependent receptor plug" evidence="16">
    <location>
        <begin position="56"/>
        <end position="153"/>
    </location>
</feature>
<dbReference type="Gene3D" id="2.40.170.20">
    <property type="entry name" value="TonB-dependent receptor, beta-barrel domain"/>
    <property type="match status" value="1"/>
</dbReference>
<dbReference type="HOGENOM" id="CLU_021461_0_0_7"/>
<dbReference type="InterPro" id="IPR010917">
    <property type="entry name" value="TonB_rcpt_CS"/>
</dbReference>
<evidence type="ECO:0000256" key="2">
    <source>
        <dbReference type="ARBA" id="ARBA00022448"/>
    </source>
</evidence>
<dbReference type="Proteomes" id="UP000006176">
    <property type="component" value="Chromosome"/>
</dbReference>
<evidence type="ECO:0000256" key="11">
    <source>
        <dbReference type="ARBA" id="ARBA00023237"/>
    </source>
</evidence>
<name>I3XVX1_SULBS</name>
<protein>
    <submittedName>
        <fullName evidence="17">Outer membrane receptor protein</fullName>
    </submittedName>
</protein>
<comment type="similarity">
    <text evidence="12 13">Belongs to the TonB-dependent receptor family.</text>
</comment>
<dbReference type="InterPro" id="IPR036942">
    <property type="entry name" value="Beta-barrel_TonB_sf"/>
</dbReference>
<evidence type="ECO:0000259" key="16">
    <source>
        <dbReference type="Pfam" id="PF07715"/>
    </source>
</evidence>
<keyword evidence="10 12" id="KW-0472">Membrane</keyword>
<dbReference type="PROSITE" id="PS01156">
    <property type="entry name" value="TONB_DEPENDENT_REC_2"/>
    <property type="match status" value="1"/>
</dbReference>
<evidence type="ECO:0000256" key="14">
    <source>
        <dbReference type="SAM" id="SignalP"/>
    </source>
</evidence>
<dbReference type="STRING" id="760154.Sulba_0791"/>
<evidence type="ECO:0000313" key="18">
    <source>
        <dbReference type="Proteomes" id="UP000006176"/>
    </source>
</evidence>
<dbReference type="Pfam" id="PF07715">
    <property type="entry name" value="Plug"/>
    <property type="match status" value="1"/>
</dbReference>
<evidence type="ECO:0000256" key="8">
    <source>
        <dbReference type="ARBA" id="ARBA00023065"/>
    </source>
</evidence>
<feature type="domain" description="TonB-dependent receptor-like beta-barrel" evidence="15">
    <location>
        <begin position="246"/>
        <end position="693"/>
    </location>
</feature>
<evidence type="ECO:0000256" key="10">
    <source>
        <dbReference type="ARBA" id="ARBA00023136"/>
    </source>
</evidence>
<keyword evidence="7" id="KW-0408">Iron</keyword>
<dbReference type="Gene3D" id="2.170.130.10">
    <property type="entry name" value="TonB-dependent receptor, plug domain"/>
    <property type="match status" value="1"/>
</dbReference>
<dbReference type="PROSITE" id="PS52016">
    <property type="entry name" value="TONB_DEPENDENT_REC_3"/>
    <property type="match status" value="1"/>
</dbReference>
<organism evidence="17 18">
    <name type="scientific">Sulfurospirillum barnesii (strain ATCC 700032 / DSM 10660 / SES-3)</name>
    <dbReference type="NCBI Taxonomy" id="760154"/>
    <lineage>
        <taxon>Bacteria</taxon>
        <taxon>Pseudomonadati</taxon>
        <taxon>Campylobacterota</taxon>
        <taxon>Epsilonproteobacteria</taxon>
        <taxon>Campylobacterales</taxon>
        <taxon>Sulfurospirillaceae</taxon>
        <taxon>Sulfurospirillum</taxon>
    </lineage>
</organism>
<gene>
    <name evidence="17" type="ordered locus">Sulba_0791</name>
</gene>
<keyword evidence="9 13" id="KW-0798">TonB box</keyword>
<reference evidence="17 18" key="1">
    <citation type="submission" date="2012-06" db="EMBL/GenBank/DDBJ databases">
        <title>Complete sequence of Sulfurospirillum barnesii SES-3.</title>
        <authorList>
            <consortium name="US DOE Joint Genome Institute"/>
            <person name="Lucas S."/>
            <person name="Han J."/>
            <person name="Lapidus A."/>
            <person name="Cheng J.-F."/>
            <person name="Goodwin L."/>
            <person name="Pitluck S."/>
            <person name="Peters L."/>
            <person name="Ovchinnikova G."/>
            <person name="Lu M."/>
            <person name="Detter J.C."/>
            <person name="Han C."/>
            <person name="Tapia R."/>
            <person name="Land M."/>
            <person name="Hauser L."/>
            <person name="Kyrpides N."/>
            <person name="Ivanova N."/>
            <person name="Pagani I."/>
            <person name="Stolz J."/>
            <person name="Arkin A."/>
            <person name="Dehal P."/>
            <person name="Oremland R."/>
            <person name="Saltikov C."/>
            <person name="Basu P."/>
            <person name="Hollibaugh J."/>
            <person name="Newman D."/>
            <person name="Stolyar S."/>
            <person name="Hazen T."/>
            <person name="Woyke T."/>
        </authorList>
    </citation>
    <scope>NUCLEOTIDE SEQUENCE [LARGE SCALE GENOMIC DNA]</scope>
    <source>
        <strain evidence="18">ATCC 700032 / DSM 10660 / SES-3</strain>
    </source>
</reference>
<dbReference type="EMBL" id="CP003333">
    <property type="protein sequence ID" value="AFL68095.1"/>
    <property type="molecule type" value="Genomic_DNA"/>
</dbReference>
<keyword evidence="4" id="KW-0410">Iron transport</keyword>
<keyword evidence="6 14" id="KW-0732">Signal</keyword>
<dbReference type="PATRIC" id="fig|760154.4.peg.790"/>
<dbReference type="PANTHER" id="PTHR32552:SF89">
    <property type="entry name" value="CATECHOLATE SIDEROPHORE RECEPTOR FIU"/>
    <property type="match status" value="1"/>
</dbReference>
<dbReference type="Pfam" id="PF00593">
    <property type="entry name" value="TonB_dep_Rec_b-barrel"/>
    <property type="match status" value="1"/>
</dbReference>
<evidence type="ECO:0000256" key="12">
    <source>
        <dbReference type="PROSITE-ProRule" id="PRU01360"/>
    </source>
</evidence>
<evidence type="ECO:0000256" key="4">
    <source>
        <dbReference type="ARBA" id="ARBA00022496"/>
    </source>
</evidence>
<sequence length="730" mass="81239">MFSIHQKKCLFSCVAASLLCSNFASAQTLEAVSIEAEKLITPTKQANESVYTGSEVTSKGIELQGVKASTSVYEAISVLPGVNVENVDSSGLAVEQSSVRMRGVRSSMGALSVEGIPNYGGNPIGPRDYLYDMENMDSVSVYKGGVPSDIGAGVGSRGGAITLHPKWAQKEFGFEVAQSLGSHDYTKSYFRMDSGTINESGTRFSGALSYAQADKWRGEGELGPRINGNVSLVQPLGDKATLKLWYNHNDQEQYLYRPLSYAQISGGNLSRNYKNDYNSNLTGVPAQDIYYYKNNKGSYKNDDLFAVINYEIDDTFELIFKPYYALEDSVISQGVTSGGGRIQERVRDIERYGMISEVDAKLEHFKMALGYHYESSAMDISTKNYTTAGAYAGMGVVATTGDTYIHSPYAKISGDEGDFHWQAGLKYFRFEDSKSLGYRSGAAPAYDLIRTPDLDREAKSHALWLPTLGVSYDVDASWQAYANYGKNFIRPYSYMPLVNYYQNNRAKFQAIGMNAQDLFDGYGIEESHNFDVGVRFKGEMLEIAPTLFYGKHKNLLTTIINPLDATLSYQQNVGKATSYGIETEINFFMNDSTTLFINPTYTDFTYDEDIIGMKTKGKQLVDTPKWMARSGIIYKIGNFELVPMVRFLGERYGNATNTEKVEEAWLADFKAIYTQKNFYEKSTLKVSLELDNIFNKEYISVINASDYETGTTTYSQGAPRSVMLSVGLKF</sequence>
<feature type="chain" id="PRO_5003682629" evidence="14">
    <location>
        <begin position="27"/>
        <end position="730"/>
    </location>
</feature>
<evidence type="ECO:0000259" key="15">
    <source>
        <dbReference type="Pfam" id="PF00593"/>
    </source>
</evidence>
<dbReference type="InterPro" id="IPR000531">
    <property type="entry name" value="Beta-barrel_TonB"/>
</dbReference>
<feature type="signal peptide" evidence="14">
    <location>
        <begin position="1"/>
        <end position="26"/>
    </location>
</feature>
<keyword evidence="18" id="KW-1185">Reference proteome</keyword>
<accession>I3XVX1</accession>
<dbReference type="SUPFAM" id="SSF56935">
    <property type="entry name" value="Porins"/>
    <property type="match status" value="1"/>
</dbReference>
<dbReference type="eggNOG" id="COG4772">
    <property type="taxonomic scope" value="Bacteria"/>
</dbReference>
<evidence type="ECO:0000256" key="9">
    <source>
        <dbReference type="ARBA" id="ARBA00023077"/>
    </source>
</evidence>
<evidence type="ECO:0000256" key="6">
    <source>
        <dbReference type="ARBA" id="ARBA00022729"/>
    </source>
</evidence>
<keyword evidence="3 12" id="KW-1134">Transmembrane beta strand</keyword>
<keyword evidence="5 12" id="KW-0812">Transmembrane</keyword>
<keyword evidence="11 12" id="KW-0998">Cell outer membrane</keyword>
<evidence type="ECO:0000256" key="3">
    <source>
        <dbReference type="ARBA" id="ARBA00022452"/>
    </source>
</evidence>